<comment type="caution">
    <text evidence="1">The sequence shown here is derived from an EMBL/GenBank/DDBJ whole genome shotgun (WGS) entry which is preliminary data.</text>
</comment>
<evidence type="ECO:0000313" key="1">
    <source>
        <dbReference type="EMBL" id="EQB15408.1"/>
    </source>
</evidence>
<gene>
    <name evidence="1" type="ORF">L284_12275</name>
</gene>
<keyword evidence="2" id="KW-1185">Reference proteome</keyword>
<sequence>MDVANTPLAQRIARALAGLDHSANADGVEASAATAVDETWRAYLEQADAVLRTIREPSEAMARTGDPATWAAMVEAAIEESEAL</sequence>
<evidence type="ECO:0000313" key="2">
    <source>
        <dbReference type="Proteomes" id="UP000015527"/>
    </source>
</evidence>
<accession>T0HTG5</accession>
<dbReference type="EMBL" id="ATHL01000076">
    <property type="protein sequence ID" value="EQB15408.1"/>
    <property type="molecule type" value="Genomic_DNA"/>
</dbReference>
<dbReference type="OrthoDB" id="7450571at2"/>
<protein>
    <submittedName>
        <fullName evidence="1">Uncharacterized protein</fullName>
    </submittedName>
</protein>
<organism evidence="1 2">
    <name type="scientific">Novosphingobium lindaniclasticum LE124</name>
    <dbReference type="NCBI Taxonomy" id="1096930"/>
    <lineage>
        <taxon>Bacteria</taxon>
        <taxon>Pseudomonadati</taxon>
        <taxon>Pseudomonadota</taxon>
        <taxon>Alphaproteobacteria</taxon>
        <taxon>Sphingomonadales</taxon>
        <taxon>Sphingomonadaceae</taxon>
        <taxon>Novosphingobium</taxon>
    </lineage>
</organism>
<dbReference type="RefSeq" id="WP_021234301.1">
    <property type="nucleotide sequence ID" value="NZ_ATHL01000076.1"/>
</dbReference>
<reference evidence="1 2" key="1">
    <citation type="journal article" date="2013" name="Genome Announc.">
        <title>Genome Sequence of Novosphingobium lindaniclasticum LE124T, Isolated from a Hexachlorocyclohexane Dumpsite.</title>
        <authorList>
            <person name="Saxena A."/>
            <person name="Nayyar N."/>
            <person name="Sangwan N."/>
            <person name="Kumari R."/>
            <person name="Khurana J.P."/>
            <person name="Lal R."/>
        </authorList>
    </citation>
    <scope>NUCLEOTIDE SEQUENCE [LARGE SCALE GENOMIC DNA]</scope>
    <source>
        <strain evidence="1 2">LE124</strain>
    </source>
</reference>
<name>T0HTG5_9SPHN</name>
<dbReference type="AlphaFoldDB" id="T0HTG5"/>
<dbReference type="eggNOG" id="ENOG50317SA">
    <property type="taxonomic scope" value="Bacteria"/>
</dbReference>
<dbReference type="PATRIC" id="fig|1096930.3.peg.2449"/>
<proteinExistence type="predicted"/>
<dbReference type="Proteomes" id="UP000015527">
    <property type="component" value="Unassembled WGS sequence"/>
</dbReference>